<dbReference type="EMBL" id="BSXS01004336">
    <property type="protein sequence ID" value="GME82816.1"/>
    <property type="molecule type" value="Genomic_DNA"/>
</dbReference>
<evidence type="ECO:0000313" key="2">
    <source>
        <dbReference type="Proteomes" id="UP001165064"/>
    </source>
</evidence>
<accession>A0ACB5T6Z3</accession>
<organism evidence="1 2">
    <name type="scientific">Ambrosiozyma monospora</name>
    <name type="common">Yeast</name>
    <name type="synonym">Endomycopsis monosporus</name>
    <dbReference type="NCBI Taxonomy" id="43982"/>
    <lineage>
        <taxon>Eukaryota</taxon>
        <taxon>Fungi</taxon>
        <taxon>Dikarya</taxon>
        <taxon>Ascomycota</taxon>
        <taxon>Saccharomycotina</taxon>
        <taxon>Pichiomycetes</taxon>
        <taxon>Pichiales</taxon>
        <taxon>Pichiaceae</taxon>
        <taxon>Ambrosiozyma</taxon>
    </lineage>
</organism>
<protein>
    <submittedName>
        <fullName evidence="1">Unnamed protein product</fullName>
    </submittedName>
</protein>
<comment type="caution">
    <text evidence="1">The sequence shown here is derived from an EMBL/GenBank/DDBJ whole genome shotgun (WGS) entry which is preliminary data.</text>
</comment>
<sequence length="297" mass="33414">MYEDDYMGYTPTVGNLVFIVVWFILLVAQTSLAILSREFLFGLFMVLGCVLEFLGFIGRLALNRDGPTFFHFYTMSIIGTLTSPLFFMAAIYQCFDGSGRLIEIFGKEYSLVKPINYRRIFLPLNALCFLVQIIGGGIAGGVGRDGTVDQYITSKTGLYIMFAGLILQLVTMTGFMVIGGYFVHRVGANRNYLDQRFTEIRKTKLFKGVMWSLCVAVPLIYIRSVFRAVETACLWGNSSMIHTEILFLVLDGAFCVIAVLLLTVFHPGRLFKKTRSVIQVDDIALHRIKDTDGRSMI</sequence>
<keyword evidence="2" id="KW-1185">Reference proteome</keyword>
<name>A0ACB5T6Z3_AMBMO</name>
<proteinExistence type="predicted"/>
<reference evidence="1" key="1">
    <citation type="submission" date="2023-04" db="EMBL/GenBank/DDBJ databases">
        <title>Ambrosiozyma monospora NBRC 10751.</title>
        <authorList>
            <person name="Ichikawa N."/>
            <person name="Sato H."/>
            <person name="Tonouchi N."/>
        </authorList>
    </citation>
    <scope>NUCLEOTIDE SEQUENCE</scope>
    <source>
        <strain evidence="1">NBRC 10751</strain>
    </source>
</reference>
<gene>
    <name evidence="1" type="ORF">Amon02_000576500</name>
</gene>
<evidence type="ECO:0000313" key="1">
    <source>
        <dbReference type="EMBL" id="GME82816.1"/>
    </source>
</evidence>
<dbReference type="Proteomes" id="UP001165064">
    <property type="component" value="Unassembled WGS sequence"/>
</dbReference>